<keyword evidence="1" id="KW-0732">Signal</keyword>
<proteinExistence type="predicted"/>
<dbReference type="RefSeq" id="WP_275089746.1">
    <property type="nucleotide sequence ID" value="NZ_CP119078.1"/>
</dbReference>
<feature type="chain" id="PRO_5045662298" description="Periplasmic protein" evidence="1">
    <location>
        <begin position="21"/>
        <end position="149"/>
    </location>
</feature>
<name>A0ABY8AXR0_9GAMM</name>
<evidence type="ECO:0000313" key="2">
    <source>
        <dbReference type="EMBL" id="WED43932.1"/>
    </source>
</evidence>
<reference evidence="2 3" key="1">
    <citation type="submission" date="2023-02" db="EMBL/GenBank/DDBJ databases">
        <title>Genome Sequence of L. cardiaca H63T.</title>
        <authorList>
            <person name="Lopez A.E."/>
            <person name="Cianciotto N.P."/>
        </authorList>
    </citation>
    <scope>NUCLEOTIDE SEQUENCE [LARGE SCALE GENOMIC DNA]</scope>
    <source>
        <strain evidence="2 3">H63</strain>
    </source>
</reference>
<gene>
    <name evidence="2" type="ORF">PXX05_03880</name>
</gene>
<evidence type="ECO:0000313" key="3">
    <source>
        <dbReference type="Proteomes" id="UP001222087"/>
    </source>
</evidence>
<organism evidence="2 3">
    <name type="scientific">Legionella cardiaca</name>
    <dbReference type="NCBI Taxonomy" id="1071983"/>
    <lineage>
        <taxon>Bacteria</taxon>
        <taxon>Pseudomonadati</taxon>
        <taxon>Pseudomonadota</taxon>
        <taxon>Gammaproteobacteria</taxon>
        <taxon>Legionellales</taxon>
        <taxon>Legionellaceae</taxon>
        <taxon>Legionella</taxon>
    </lineage>
</organism>
<evidence type="ECO:0008006" key="4">
    <source>
        <dbReference type="Google" id="ProtNLM"/>
    </source>
</evidence>
<feature type="signal peptide" evidence="1">
    <location>
        <begin position="1"/>
        <end position="20"/>
    </location>
</feature>
<accession>A0ABY8AXR0</accession>
<evidence type="ECO:0000256" key="1">
    <source>
        <dbReference type="SAM" id="SignalP"/>
    </source>
</evidence>
<keyword evidence="3" id="KW-1185">Reference proteome</keyword>
<dbReference type="EMBL" id="CP119078">
    <property type="protein sequence ID" value="WED43932.1"/>
    <property type="molecule type" value="Genomic_DNA"/>
</dbReference>
<dbReference type="Proteomes" id="UP001222087">
    <property type="component" value="Chromosome"/>
</dbReference>
<protein>
    <recommendedName>
        <fullName evidence="4">Periplasmic protein</fullName>
    </recommendedName>
</protein>
<sequence>MRIRLLLAIGCVIFSAQTFAFTCYFTLAKDSCWTNYDVKVVVVDANTNKPVVTVEVPKGKSWARQKFTCEPAQRFFYQATYQPVFWQSEVGKNYMSMRYWSLPATIGEGDTAWNIPVCFPANFAAVPLPPDAQGNCQCDWSQIPAPPPQ</sequence>